<protein>
    <recommendedName>
        <fullName evidence="2">RRM domain-containing protein</fullName>
    </recommendedName>
</protein>
<dbReference type="InterPro" id="IPR035979">
    <property type="entry name" value="RBD_domain_sf"/>
</dbReference>
<accession>A0A9Q0HEI6</accession>
<dbReference type="InterPro" id="IPR000504">
    <property type="entry name" value="RRM_dom"/>
</dbReference>
<dbReference type="CDD" id="cd00590">
    <property type="entry name" value="RRM_SF"/>
    <property type="match status" value="1"/>
</dbReference>
<dbReference type="Pfam" id="PF00076">
    <property type="entry name" value="RRM_1"/>
    <property type="match status" value="1"/>
</dbReference>
<dbReference type="SUPFAM" id="SSF54928">
    <property type="entry name" value="RNA-binding domain, RBD"/>
    <property type="match status" value="1"/>
</dbReference>
<dbReference type="Proteomes" id="UP001141806">
    <property type="component" value="Unassembled WGS sequence"/>
</dbReference>
<sequence>MLGNDRWLGNLRMLNQGSRLGFGMACCLGLIIGDGDMARWLGRQVVRYVMEMVGQVWSYAKRMMRREYEEVSAACGGVPVNLGSWQWFASVLQQIGRMVMARCLAGIDGHSLGPLGDNGGGGNSRRVFEGVLHFSCLFMGTPKEVYRAFMEKVKRTVFLDNLSPEVTAAVIKTALGQFGNVINVQFIPNYTGPRNIPKCALVELETAKQAQGIIQEMTNFPFMMSGMPRPVRASAAELEMFADHPKKPGLETRCHWVEPTDPDFEVVTELKDLVKKHALEASLLLKLELEEEEKVSKHQVEVLQSNYQKFEMIDNVVADKTLIHLASQYGMRMKDD</sequence>
<dbReference type="GO" id="GO:0003723">
    <property type="term" value="F:RNA binding"/>
    <property type="evidence" value="ECO:0007669"/>
    <property type="project" value="UniProtKB-UniRule"/>
</dbReference>
<proteinExistence type="predicted"/>
<dbReference type="OrthoDB" id="1913496at2759"/>
<evidence type="ECO:0000313" key="3">
    <source>
        <dbReference type="EMBL" id="KAJ4964957.1"/>
    </source>
</evidence>
<dbReference type="PANTHER" id="PTHR36309">
    <property type="entry name" value="RNA-BINDING (RRM/RBD/RNP MOTIFS) FAMILY PROTEIN"/>
    <property type="match status" value="1"/>
</dbReference>
<dbReference type="PROSITE" id="PS50102">
    <property type="entry name" value="RRM"/>
    <property type="match status" value="1"/>
</dbReference>
<dbReference type="AlphaFoldDB" id="A0A9Q0HEI6"/>
<evidence type="ECO:0000259" key="2">
    <source>
        <dbReference type="PROSITE" id="PS50102"/>
    </source>
</evidence>
<name>A0A9Q0HEI6_9MAGN</name>
<dbReference type="PANTHER" id="PTHR36309:SF1">
    <property type="entry name" value="RNA-BINDING (RRM_RBD_RNP MOTIFS) FAMILY PROTEIN"/>
    <property type="match status" value="1"/>
</dbReference>
<dbReference type="EMBL" id="JAMYWD010000007">
    <property type="protein sequence ID" value="KAJ4964957.1"/>
    <property type="molecule type" value="Genomic_DNA"/>
</dbReference>
<dbReference type="Gene3D" id="3.30.70.330">
    <property type="match status" value="1"/>
</dbReference>
<organism evidence="3 4">
    <name type="scientific">Protea cynaroides</name>
    <dbReference type="NCBI Taxonomy" id="273540"/>
    <lineage>
        <taxon>Eukaryota</taxon>
        <taxon>Viridiplantae</taxon>
        <taxon>Streptophyta</taxon>
        <taxon>Embryophyta</taxon>
        <taxon>Tracheophyta</taxon>
        <taxon>Spermatophyta</taxon>
        <taxon>Magnoliopsida</taxon>
        <taxon>Proteales</taxon>
        <taxon>Proteaceae</taxon>
        <taxon>Protea</taxon>
    </lineage>
</organism>
<evidence type="ECO:0000313" key="4">
    <source>
        <dbReference type="Proteomes" id="UP001141806"/>
    </source>
</evidence>
<keyword evidence="1" id="KW-0694">RNA-binding</keyword>
<dbReference type="SMART" id="SM00360">
    <property type="entry name" value="RRM"/>
    <property type="match status" value="1"/>
</dbReference>
<reference evidence="3" key="1">
    <citation type="journal article" date="2023" name="Plant J.">
        <title>The genome of the king protea, Protea cynaroides.</title>
        <authorList>
            <person name="Chang J."/>
            <person name="Duong T.A."/>
            <person name="Schoeman C."/>
            <person name="Ma X."/>
            <person name="Roodt D."/>
            <person name="Barker N."/>
            <person name="Li Z."/>
            <person name="Van de Peer Y."/>
            <person name="Mizrachi E."/>
        </authorList>
    </citation>
    <scope>NUCLEOTIDE SEQUENCE</scope>
    <source>
        <tissue evidence="3">Young leaves</tissue>
    </source>
</reference>
<gene>
    <name evidence="3" type="ORF">NE237_016806</name>
</gene>
<dbReference type="InterPro" id="IPR012677">
    <property type="entry name" value="Nucleotide-bd_a/b_plait_sf"/>
</dbReference>
<keyword evidence="4" id="KW-1185">Reference proteome</keyword>
<dbReference type="InterPro" id="IPR053316">
    <property type="entry name" value="Epigenetic_reg_gene_expr"/>
</dbReference>
<evidence type="ECO:0000256" key="1">
    <source>
        <dbReference type="PROSITE-ProRule" id="PRU00176"/>
    </source>
</evidence>
<comment type="caution">
    <text evidence="3">The sequence shown here is derived from an EMBL/GenBank/DDBJ whole genome shotgun (WGS) entry which is preliminary data.</text>
</comment>
<feature type="domain" description="RRM" evidence="2">
    <location>
        <begin position="155"/>
        <end position="238"/>
    </location>
</feature>